<evidence type="ECO:0000259" key="9">
    <source>
        <dbReference type="PROSITE" id="PS50928"/>
    </source>
</evidence>
<dbReference type="InterPro" id="IPR000515">
    <property type="entry name" value="MetI-like"/>
</dbReference>
<dbReference type="Proteomes" id="UP000249590">
    <property type="component" value="Unassembled WGS sequence"/>
</dbReference>
<dbReference type="Pfam" id="PF00528">
    <property type="entry name" value="BPD_transp_1"/>
    <property type="match status" value="1"/>
</dbReference>
<dbReference type="OrthoDB" id="9815533at2"/>
<feature type="transmembrane region" description="Helical" evidence="8">
    <location>
        <begin position="74"/>
        <end position="93"/>
    </location>
</feature>
<evidence type="ECO:0000256" key="1">
    <source>
        <dbReference type="ARBA" id="ARBA00004429"/>
    </source>
</evidence>
<dbReference type="SUPFAM" id="SSF161098">
    <property type="entry name" value="MetI-like"/>
    <property type="match status" value="1"/>
</dbReference>
<keyword evidence="2 8" id="KW-0813">Transport</keyword>
<keyword evidence="3" id="KW-1003">Cell membrane</keyword>
<evidence type="ECO:0000256" key="5">
    <source>
        <dbReference type="ARBA" id="ARBA00022692"/>
    </source>
</evidence>
<evidence type="ECO:0000313" key="11">
    <source>
        <dbReference type="Proteomes" id="UP000249590"/>
    </source>
</evidence>
<evidence type="ECO:0000256" key="6">
    <source>
        <dbReference type="ARBA" id="ARBA00022989"/>
    </source>
</evidence>
<dbReference type="PANTHER" id="PTHR43357">
    <property type="entry name" value="INNER MEMBRANE ABC TRANSPORTER PERMEASE PROTEIN YDCV"/>
    <property type="match status" value="1"/>
</dbReference>
<dbReference type="EMBL" id="QHHQ01000021">
    <property type="protein sequence ID" value="RAH95787.1"/>
    <property type="molecule type" value="Genomic_DNA"/>
</dbReference>
<evidence type="ECO:0000256" key="2">
    <source>
        <dbReference type="ARBA" id="ARBA00022448"/>
    </source>
</evidence>
<sequence length="291" mass="31021">MPDQNKAGPAMTFLIILTALVLAFVIAPLVVVVVVSFGVSQMMEFPPRAFSLVWYERYFTSADWLNATRVSVEVGLGTALLATLLGTAVALAFRPRFAGSRLVHGVMIAPMVVPSIVIAIAAYFFFVPLTKMGLPLLGSRLGLILAHTVLAIPFVFVTVLASVQGLDPMLEKAAASCGAHPLQAFRRVTLPVIMPGVVSGAIFAFVASFDEVVIALFLSGARVRTLPIKMWEGVRFEIDPTVPAVATLMMVLSLAVMAVSQLLRRRARTFTASPSQAAGHGTAAPNVAMTR</sequence>
<keyword evidence="5 8" id="KW-0812">Transmembrane</keyword>
<dbReference type="Gene3D" id="1.10.3720.10">
    <property type="entry name" value="MetI-like"/>
    <property type="match status" value="1"/>
</dbReference>
<feature type="transmembrane region" description="Helical" evidence="8">
    <location>
        <begin position="241"/>
        <end position="263"/>
    </location>
</feature>
<feature type="transmembrane region" description="Helical" evidence="8">
    <location>
        <begin position="141"/>
        <end position="163"/>
    </location>
</feature>
<feature type="transmembrane region" description="Helical" evidence="8">
    <location>
        <begin position="105"/>
        <end position="129"/>
    </location>
</feature>
<gene>
    <name evidence="10" type="ORF">DLJ53_33905</name>
</gene>
<dbReference type="PROSITE" id="PS50928">
    <property type="entry name" value="ABC_TM1"/>
    <property type="match status" value="1"/>
</dbReference>
<dbReference type="PANTHER" id="PTHR43357:SF4">
    <property type="entry name" value="INNER MEMBRANE ABC TRANSPORTER PERMEASE PROTEIN YDCV"/>
    <property type="match status" value="1"/>
</dbReference>
<evidence type="ECO:0000256" key="3">
    <source>
        <dbReference type="ARBA" id="ARBA00022475"/>
    </source>
</evidence>
<comment type="subcellular location">
    <subcellularLocation>
        <location evidence="1">Cell inner membrane</location>
        <topology evidence="1">Multi-pass membrane protein</topology>
    </subcellularLocation>
    <subcellularLocation>
        <location evidence="8">Cell membrane</location>
        <topology evidence="8">Multi-pass membrane protein</topology>
    </subcellularLocation>
</comment>
<comment type="caution">
    <text evidence="10">The sequence shown here is derived from an EMBL/GenBank/DDBJ whole genome shotgun (WGS) entry which is preliminary data.</text>
</comment>
<dbReference type="GO" id="GO:0005886">
    <property type="term" value="C:plasma membrane"/>
    <property type="evidence" value="ECO:0007669"/>
    <property type="project" value="UniProtKB-SubCell"/>
</dbReference>
<dbReference type="CDD" id="cd06261">
    <property type="entry name" value="TM_PBP2"/>
    <property type="match status" value="1"/>
</dbReference>
<feature type="transmembrane region" description="Helical" evidence="8">
    <location>
        <begin position="12"/>
        <end position="39"/>
    </location>
</feature>
<keyword evidence="11" id="KW-1185">Reference proteome</keyword>
<evidence type="ECO:0000256" key="4">
    <source>
        <dbReference type="ARBA" id="ARBA00022519"/>
    </source>
</evidence>
<proteinExistence type="inferred from homology"/>
<keyword evidence="4" id="KW-0997">Cell inner membrane</keyword>
<evidence type="ECO:0000313" key="10">
    <source>
        <dbReference type="EMBL" id="RAH95787.1"/>
    </source>
</evidence>
<feature type="transmembrane region" description="Helical" evidence="8">
    <location>
        <begin position="192"/>
        <end position="221"/>
    </location>
</feature>
<evidence type="ECO:0000256" key="8">
    <source>
        <dbReference type="RuleBase" id="RU363032"/>
    </source>
</evidence>
<feature type="domain" description="ABC transmembrane type-1" evidence="9">
    <location>
        <begin position="68"/>
        <end position="260"/>
    </location>
</feature>
<evidence type="ECO:0000256" key="7">
    <source>
        <dbReference type="ARBA" id="ARBA00023136"/>
    </source>
</evidence>
<dbReference type="GO" id="GO:0055085">
    <property type="term" value="P:transmembrane transport"/>
    <property type="evidence" value="ECO:0007669"/>
    <property type="project" value="InterPro"/>
</dbReference>
<organism evidence="10 11">
    <name type="scientific">Acuticoccus sediminis</name>
    <dbReference type="NCBI Taxonomy" id="2184697"/>
    <lineage>
        <taxon>Bacteria</taxon>
        <taxon>Pseudomonadati</taxon>
        <taxon>Pseudomonadota</taxon>
        <taxon>Alphaproteobacteria</taxon>
        <taxon>Hyphomicrobiales</taxon>
        <taxon>Amorphaceae</taxon>
        <taxon>Acuticoccus</taxon>
    </lineage>
</organism>
<keyword evidence="6 8" id="KW-1133">Transmembrane helix</keyword>
<comment type="similarity">
    <text evidence="8">Belongs to the binding-protein-dependent transport system permease family.</text>
</comment>
<accession>A0A8B2NG02</accession>
<keyword evidence="7 8" id="KW-0472">Membrane</keyword>
<name>A0A8B2NG02_9HYPH</name>
<reference evidence="10 11" key="1">
    <citation type="submission" date="2018-05" db="EMBL/GenBank/DDBJ databases">
        <title>Acuticoccus sediminis sp. nov., isolated from deep-sea sediment of Indian Ocean.</title>
        <authorList>
            <person name="Liu X."/>
            <person name="Lai Q."/>
            <person name="Du Y."/>
            <person name="Sun F."/>
            <person name="Zhang X."/>
            <person name="Wang S."/>
            <person name="Shao Z."/>
        </authorList>
    </citation>
    <scope>NUCLEOTIDE SEQUENCE [LARGE SCALE GENOMIC DNA]</scope>
    <source>
        <strain evidence="10 11">PTG4-2</strain>
    </source>
</reference>
<protein>
    <submittedName>
        <fullName evidence="10">ABC transporter permease</fullName>
    </submittedName>
</protein>
<dbReference type="InterPro" id="IPR035906">
    <property type="entry name" value="MetI-like_sf"/>
</dbReference>
<dbReference type="AlphaFoldDB" id="A0A8B2NG02"/>